<feature type="compositionally biased region" description="Polar residues" evidence="3">
    <location>
        <begin position="166"/>
        <end position="177"/>
    </location>
</feature>
<accession>A0A1X2IVE8</accession>
<gene>
    <name evidence="4" type="ORF">BCR42DRAFT_403843</name>
</gene>
<name>A0A1X2IVE8_9FUNG</name>
<comment type="caution">
    <text evidence="4">The sequence shown here is derived from an EMBL/GenBank/DDBJ whole genome shotgun (WGS) entry which is preliminary data.</text>
</comment>
<evidence type="ECO:0000256" key="1">
    <source>
        <dbReference type="ARBA" id="ARBA00005605"/>
    </source>
</evidence>
<protein>
    <recommendedName>
        <fullName evidence="2">Type 1 phosphatases regulator</fullName>
    </recommendedName>
</protein>
<feature type="compositionally biased region" description="Basic residues" evidence="3">
    <location>
        <begin position="133"/>
        <end position="152"/>
    </location>
</feature>
<feature type="compositionally biased region" description="Acidic residues" evidence="3">
    <location>
        <begin position="102"/>
        <end position="115"/>
    </location>
</feature>
<feature type="compositionally biased region" description="Basic and acidic residues" evidence="3">
    <location>
        <begin position="116"/>
        <end position="132"/>
    </location>
</feature>
<feature type="compositionally biased region" description="Basic and acidic residues" evidence="3">
    <location>
        <begin position="70"/>
        <end position="81"/>
    </location>
</feature>
<comment type="function">
    <text evidence="2">Regulator of type 1 phosphatases which maintains protein phosphatase activity under strict control.</text>
</comment>
<comment type="subcellular location">
    <subcellularLocation>
        <location evidence="2">Nucleus</location>
    </subcellularLocation>
</comment>
<reference evidence="4 5" key="1">
    <citation type="submission" date="2016-07" db="EMBL/GenBank/DDBJ databases">
        <title>Pervasive Adenine N6-methylation of Active Genes in Fungi.</title>
        <authorList>
            <consortium name="DOE Joint Genome Institute"/>
            <person name="Mondo S.J."/>
            <person name="Dannebaum R.O."/>
            <person name="Kuo R.C."/>
            <person name="Labutti K."/>
            <person name="Haridas S."/>
            <person name="Kuo A."/>
            <person name="Salamov A."/>
            <person name="Ahrendt S.R."/>
            <person name="Lipzen A."/>
            <person name="Sullivan W."/>
            <person name="Andreopoulos W.B."/>
            <person name="Clum A."/>
            <person name="Lindquist E."/>
            <person name="Daum C."/>
            <person name="Ramamoorthy G.K."/>
            <person name="Gryganskyi A."/>
            <person name="Culley D."/>
            <person name="Magnuson J.K."/>
            <person name="James T.Y."/>
            <person name="O'Malley M.A."/>
            <person name="Stajich J.E."/>
            <person name="Spatafora J.W."/>
            <person name="Visel A."/>
            <person name="Grigoriev I.V."/>
        </authorList>
    </citation>
    <scope>NUCLEOTIDE SEQUENCE [LARGE SCALE GENOMIC DNA]</scope>
    <source>
        <strain evidence="4 5">NRRL 1336</strain>
    </source>
</reference>
<dbReference type="Proteomes" id="UP000193560">
    <property type="component" value="Unassembled WGS sequence"/>
</dbReference>
<organism evidence="4 5">
    <name type="scientific">Absidia repens</name>
    <dbReference type="NCBI Taxonomy" id="90262"/>
    <lineage>
        <taxon>Eukaryota</taxon>
        <taxon>Fungi</taxon>
        <taxon>Fungi incertae sedis</taxon>
        <taxon>Mucoromycota</taxon>
        <taxon>Mucoromycotina</taxon>
        <taxon>Mucoromycetes</taxon>
        <taxon>Mucorales</taxon>
        <taxon>Cunninghamellaceae</taxon>
        <taxon>Absidia</taxon>
    </lineage>
</organism>
<dbReference type="GO" id="GO:0008157">
    <property type="term" value="F:protein phosphatase 1 binding"/>
    <property type="evidence" value="ECO:0007669"/>
    <property type="project" value="TreeGrafter"/>
</dbReference>
<dbReference type="EMBL" id="MCGE01000003">
    <property type="protein sequence ID" value="ORZ23045.1"/>
    <property type="molecule type" value="Genomic_DNA"/>
</dbReference>
<sequence>MSNPTSTSTRMRNQLAAPSHGSRTLTVEDTTASPTPEATSSDEASQQPDESIGVLRLRGDMTARRPPVVRWDDDVVDNEHMGKKKSKICCIYHKPRQVGDSSDSDSNDSSDSDSSDDGHSSADSSKHADGHSRHCRHNHHVHDQGRKKKRNPRSVSPNAYEIQPVYKNQTQATTTTI</sequence>
<dbReference type="AlphaFoldDB" id="A0A1X2IVE8"/>
<evidence type="ECO:0000256" key="2">
    <source>
        <dbReference type="RuleBase" id="RU367162"/>
    </source>
</evidence>
<dbReference type="GO" id="GO:0004865">
    <property type="term" value="F:protein serine/threonine phosphatase inhibitor activity"/>
    <property type="evidence" value="ECO:0007669"/>
    <property type="project" value="UniProtKB-UniRule"/>
</dbReference>
<feature type="compositionally biased region" description="Polar residues" evidence="3">
    <location>
        <begin position="1"/>
        <end position="12"/>
    </location>
</feature>
<feature type="compositionally biased region" description="Low complexity" evidence="3">
    <location>
        <begin position="28"/>
        <end position="42"/>
    </location>
</feature>
<dbReference type="Pfam" id="PF07491">
    <property type="entry name" value="PPI_Ypi1"/>
    <property type="match status" value="1"/>
</dbReference>
<dbReference type="STRING" id="90262.A0A1X2IVE8"/>
<dbReference type="PANTHER" id="PTHR20835:SF0">
    <property type="entry name" value="E3 UBIQUITIN-PROTEIN LIGASE PPP1R11"/>
    <property type="match status" value="1"/>
</dbReference>
<dbReference type="PANTHER" id="PTHR20835">
    <property type="entry name" value="E3 UBIQUITIN-PROTEIN LIGASE PPP1R11-RELATED"/>
    <property type="match status" value="1"/>
</dbReference>
<keyword evidence="2" id="KW-0539">Nucleus</keyword>
<comment type="similarity">
    <text evidence="1 2">Belongs to the YPI1 family.</text>
</comment>
<proteinExistence type="inferred from homology"/>
<dbReference type="InterPro" id="IPR011107">
    <property type="entry name" value="PPI_Ypi1"/>
</dbReference>
<keyword evidence="5" id="KW-1185">Reference proteome</keyword>
<evidence type="ECO:0000313" key="4">
    <source>
        <dbReference type="EMBL" id="ORZ23045.1"/>
    </source>
</evidence>
<dbReference type="GO" id="GO:0005634">
    <property type="term" value="C:nucleus"/>
    <property type="evidence" value="ECO:0007669"/>
    <property type="project" value="UniProtKB-SubCell"/>
</dbReference>
<evidence type="ECO:0000313" key="5">
    <source>
        <dbReference type="Proteomes" id="UP000193560"/>
    </source>
</evidence>
<evidence type="ECO:0000256" key="3">
    <source>
        <dbReference type="SAM" id="MobiDB-lite"/>
    </source>
</evidence>
<feature type="region of interest" description="Disordered" evidence="3">
    <location>
        <begin position="1"/>
        <end position="177"/>
    </location>
</feature>
<dbReference type="OrthoDB" id="307488at2759"/>